<sequence length="174" mass="19042">MTATWSQRTPTDGLEVQGKERGTKGSKNRTKTATASFEDVKQPSPPLNRRDATISAKCTLSPCLFRNNSDDDDIAVYEPSDDPSAVARCCNAHPQFKITQQRPWTPPSRTLAPPPLHPGAARSPTTNYHLVHAISARQRSSSTYTPCMKYKSNQIKFNLKLAGVGSCTVLPVSD</sequence>
<dbReference type="InParanoid" id="A0A0H2RM31"/>
<feature type="compositionally biased region" description="Polar residues" evidence="1">
    <location>
        <begin position="1"/>
        <end position="10"/>
    </location>
</feature>
<organism evidence="2 3">
    <name type="scientific">Schizopora paradoxa</name>
    <dbReference type="NCBI Taxonomy" id="27342"/>
    <lineage>
        <taxon>Eukaryota</taxon>
        <taxon>Fungi</taxon>
        <taxon>Dikarya</taxon>
        <taxon>Basidiomycota</taxon>
        <taxon>Agaricomycotina</taxon>
        <taxon>Agaricomycetes</taxon>
        <taxon>Hymenochaetales</taxon>
        <taxon>Schizoporaceae</taxon>
        <taxon>Schizopora</taxon>
    </lineage>
</organism>
<name>A0A0H2RM31_9AGAM</name>
<evidence type="ECO:0000256" key="1">
    <source>
        <dbReference type="SAM" id="MobiDB-lite"/>
    </source>
</evidence>
<gene>
    <name evidence="2" type="ORF">SCHPADRAFT_930507</name>
</gene>
<dbReference type="EMBL" id="KQ086024">
    <property type="protein sequence ID" value="KLO10518.1"/>
    <property type="molecule type" value="Genomic_DNA"/>
</dbReference>
<keyword evidence="3" id="KW-1185">Reference proteome</keyword>
<feature type="region of interest" description="Disordered" evidence="1">
    <location>
        <begin position="1"/>
        <end position="51"/>
    </location>
</feature>
<protein>
    <submittedName>
        <fullName evidence="2">Uncharacterized protein</fullName>
    </submittedName>
</protein>
<dbReference type="Proteomes" id="UP000053477">
    <property type="component" value="Unassembled WGS sequence"/>
</dbReference>
<accession>A0A0H2RM31</accession>
<reference evidence="2 3" key="1">
    <citation type="submission" date="2015-04" db="EMBL/GenBank/DDBJ databases">
        <title>Complete genome sequence of Schizopora paradoxa KUC8140, a cosmopolitan wood degrader in East Asia.</title>
        <authorList>
            <consortium name="DOE Joint Genome Institute"/>
            <person name="Min B."/>
            <person name="Park H."/>
            <person name="Jang Y."/>
            <person name="Kim J.-J."/>
            <person name="Kim K.H."/>
            <person name="Pangilinan J."/>
            <person name="Lipzen A."/>
            <person name="Riley R."/>
            <person name="Grigoriev I.V."/>
            <person name="Spatafora J.W."/>
            <person name="Choi I.-G."/>
        </authorList>
    </citation>
    <scope>NUCLEOTIDE SEQUENCE [LARGE SCALE GENOMIC DNA]</scope>
    <source>
        <strain evidence="2 3">KUC8140</strain>
    </source>
</reference>
<evidence type="ECO:0000313" key="2">
    <source>
        <dbReference type="EMBL" id="KLO10518.1"/>
    </source>
</evidence>
<dbReference type="AlphaFoldDB" id="A0A0H2RM31"/>
<evidence type="ECO:0000313" key="3">
    <source>
        <dbReference type="Proteomes" id="UP000053477"/>
    </source>
</evidence>
<proteinExistence type="predicted"/>